<protein>
    <submittedName>
        <fullName evidence="2">Uncharacterized protein</fullName>
    </submittedName>
</protein>
<dbReference type="Proteomes" id="UP000319980">
    <property type="component" value="Unassembled WGS sequence"/>
</dbReference>
<gene>
    <name evidence="2" type="ORF">FQY83_09555</name>
</gene>
<comment type="caution">
    <text evidence="2">The sequence shown here is derived from an EMBL/GenBank/DDBJ whole genome shotgun (WGS) entry which is preliminary data.</text>
</comment>
<keyword evidence="3" id="KW-1185">Reference proteome</keyword>
<reference evidence="2 3" key="1">
    <citation type="journal article" date="2008" name="Int. J. Syst. Evol. Microbiol.">
        <title>Luteimonas marina sp. nov., isolated from seawater.</title>
        <authorList>
            <person name="Baik K.S."/>
            <person name="Park S.C."/>
            <person name="Kim M.S."/>
            <person name="Kim E.M."/>
            <person name="Park C."/>
            <person name="Chun J."/>
            <person name="Seong C.N."/>
        </authorList>
    </citation>
    <scope>NUCLEOTIDE SEQUENCE [LARGE SCALE GENOMIC DNA]</scope>
    <source>
        <strain evidence="2 3">FR1330</strain>
    </source>
</reference>
<proteinExistence type="predicted"/>
<sequence>MQETPAQAGVSAFGGGGSGSPAESSSPRRRGSSVFAGRRWIPAFAGMTVALHEPFVGLVAWGRDER</sequence>
<dbReference type="AlphaFoldDB" id="A0A5C5U2L8"/>
<dbReference type="EMBL" id="VOHK01000004">
    <property type="protein sequence ID" value="TWT19998.1"/>
    <property type="molecule type" value="Genomic_DNA"/>
</dbReference>
<organism evidence="2 3">
    <name type="scientific">Luteimonas marina</name>
    <dbReference type="NCBI Taxonomy" id="488485"/>
    <lineage>
        <taxon>Bacteria</taxon>
        <taxon>Pseudomonadati</taxon>
        <taxon>Pseudomonadota</taxon>
        <taxon>Gammaproteobacteria</taxon>
        <taxon>Lysobacterales</taxon>
        <taxon>Lysobacteraceae</taxon>
        <taxon>Luteimonas</taxon>
    </lineage>
</organism>
<name>A0A5C5U2L8_9GAMM</name>
<evidence type="ECO:0000313" key="2">
    <source>
        <dbReference type="EMBL" id="TWT19998.1"/>
    </source>
</evidence>
<evidence type="ECO:0000313" key="3">
    <source>
        <dbReference type="Proteomes" id="UP000319980"/>
    </source>
</evidence>
<feature type="region of interest" description="Disordered" evidence="1">
    <location>
        <begin position="1"/>
        <end position="32"/>
    </location>
</feature>
<accession>A0A5C5U2L8</accession>
<evidence type="ECO:0000256" key="1">
    <source>
        <dbReference type="SAM" id="MobiDB-lite"/>
    </source>
</evidence>